<gene>
    <name evidence="3" type="ORF">B5P45_03040</name>
</gene>
<proteinExistence type="predicted"/>
<keyword evidence="1" id="KW-1133">Transmembrane helix</keyword>
<keyword evidence="4" id="KW-1185">Reference proteome</keyword>
<evidence type="ECO:0000313" key="4">
    <source>
        <dbReference type="Proteomes" id="UP000232163"/>
    </source>
</evidence>
<dbReference type="OrthoDB" id="5366081at2"/>
<name>A0A2N9W4X0_9HYPH</name>
<organism evidence="3 4">
    <name type="scientific">Phyllobacterium zundukense</name>
    <dbReference type="NCBI Taxonomy" id="1867719"/>
    <lineage>
        <taxon>Bacteria</taxon>
        <taxon>Pseudomonadati</taxon>
        <taxon>Pseudomonadota</taxon>
        <taxon>Alphaproteobacteria</taxon>
        <taxon>Hyphomicrobiales</taxon>
        <taxon>Phyllobacteriaceae</taxon>
        <taxon>Phyllobacterium</taxon>
    </lineage>
</organism>
<evidence type="ECO:0000313" key="3">
    <source>
        <dbReference type="EMBL" id="PIO46788.1"/>
    </source>
</evidence>
<protein>
    <recommendedName>
        <fullName evidence="2">Excalibur calcium-binding domain-containing protein</fullName>
    </recommendedName>
</protein>
<feature type="domain" description="Excalibur calcium-binding" evidence="2">
    <location>
        <begin position="82"/>
        <end position="118"/>
    </location>
</feature>
<dbReference type="RefSeq" id="WP_099999080.1">
    <property type="nucleotide sequence ID" value="NZ_CP017940.1"/>
</dbReference>
<dbReference type="SMART" id="SM00894">
    <property type="entry name" value="Excalibur"/>
    <property type="match status" value="1"/>
</dbReference>
<reference evidence="3 4" key="1">
    <citation type="journal article" date="2017" name="Int J Environ Stud">
        <title>Does the Miocene-Pliocene relict legume Oxytropis triphylla form nitrogen-fixing nodules with a combination of bacterial strains?</title>
        <authorList>
            <person name="Safronova V."/>
            <person name="Belimov A."/>
            <person name="Sazanova A."/>
            <person name="Kuznetsova I."/>
            <person name="Popova J."/>
            <person name="Andronov E."/>
            <person name="Verkhozina A."/>
            <person name="Tikhonovich I."/>
        </authorList>
    </citation>
    <scope>NUCLEOTIDE SEQUENCE [LARGE SCALE GENOMIC DNA]</scope>
    <source>
        <strain evidence="3 4">Tri-38</strain>
    </source>
</reference>
<sequence>MQCAGRVRAMWSDGEKYSRVVEFNGVKYRRLRRSRRLAKWSPYFLSSLSWKLTILAALGLLVHAVIYPSPSRDAITVRHFLAEPNCRAARSVGLAEARRGQPGYWPHLDRDNDGIACERYPR</sequence>
<dbReference type="Proteomes" id="UP000232163">
    <property type="component" value="Unassembled WGS sequence"/>
</dbReference>
<dbReference type="Pfam" id="PF05901">
    <property type="entry name" value="Excalibur"/>
    <property type="match status" value="1"/>
</dbReference>
<comment type="caution">
    <text evidence="3">The sequence shown here is derived from an EMBL/GenBank/DDBJ whole genome shotgun (WGS) entry which is preliminary data.</text>
</comment>
<dbReference type="AlphaFoldDB" id="A0A2N9W4X0"/>
<evidence type="ECO:0000259" key="2">
    <source>
        <dbReference type="SMART" id="SM00894"/>
    </source>
</evidence>
<keyword evidence="1" id="KW-0812">Transmembrane</keyword>
<dbReference type="EMBL" id="MZMT01000003">
    <property type="protein sequence ID" value="PIO46788.1"/>
    <property type="molecule type" value="Genomic_DNA"/>
</dbReference>
<feature type="transmembrane region" description="Helical" evidence="1">
    <location>
        <begin position="40"/>
        <end position="66"/>
    </location>
</feature>
<keyword evidence="1" id="KW-0472">Membrane</keyword>
<dbReference type="InterPro" id="IPR008613">
    <property type="entry name" value="Excalibur_Ca-bd_domain"/>
</dbReference>
<accession>A0A2N9W4X0</accession>
<evidence type="ECO:0000256" key="1">
    <source>
        <dbReference type="SAM" id="Phobius"/>
    </source>
</evidence>